<evidence type="ECO:0000256" key="3">
    <source>
        <dbReference type="SAM" id="SignalP"/>
    </source>
</evidence>
<name>A0AAU9WJ82_9CNID</name>
<dbReference type="Pfam" id="PF13359">
    <property type="entry name" value="DDE_Tnp_4"/>
    <property type="match status" value="1"/>
</dbReference>
<proteinExistence type="predicted"/>
<reference evidence="5 6" key="1">
    <citation type="submission" date="2022-05" db="EMBL/GenBank/DDBJ databases">
        <authorList>
            <consortium name="Genoscope - CEA"/>
            <person name="William W."/>
        </authorList>
    </citation>
    <scope>NUCLEOTIDE SEQUENCE [LARGE SCALE GENOMIC DNA]</scope>
</reference>
<dbReference type="AlphaFoldDB" id="A0AAU9WJ82"/>
<comment type="caution">
    <text evidence="5">The sequence shown here is derived from an EMBL/GenBank/DDBJ whole genome shotgun (WGS) entry which is preliminary data.</text>
</comment>
<dbReference type="EMBL" id="CALNXJ010000014">
    <property type="protein sequence ID" value="CAH3114280.1"/>
    <property type="molecule type" value="Genomic_DNA"/>
</dbReference>
<evidence type="ECO:0000256" key="1">
    <source>
        <dbReference type="ARBA" id="ARBA00001968"/>
    </source>
</evidence>
<feature type="chain" id="PRO_5043953421" description="DDE Tnp4 domain-containing protein" evidence="3">
    <location>
        <begin position="26"/>
        <end position="256"/>
    </location>
</feature>
<evidence type="ECO:0000259" key="4">
    <source>
        <dbReference type="Pfam" id="PF13359"/>
    </source>
</evidence>
<dbReference type="Proteomes" id="UP001159428">
    <property type="component" value="Unassembled WGS sequence"/>
</dbReference>
<comment type="cofactor">
    <cofactor evidence="1">
        <name>a divalent metal cation</name>
        <dbReference type="ChEBI" id="CHEBI:60240"/>
    </cofactor>
</comment>
<keyword evidence="2" id="KW-0479">Metal-binding</keyword>
<feature type="domain" description="DDE Tnp4" evidence="4">
    <location>
        <begin position="93"/>
        <end position="208"/>
    </location>
</feature>
<feature type="non-terminal residue" evidence="5">
    <location>
        <position position="256"/>
    </location>
</feature>
<evidence type="ECO:0000313" key="6">
    <source>
        <dbReference type="Proteomes" id="UP001159428"/>
    </source>
</evidence>
<evidence type="ECO:0000256" key="2">
    <source>
        <dbReference type="ARBA" id="ARBA00022723"/>
    </source>
</evidence>
<sequence>MDRVYVYNKVRLLLAVFVAFKVLNGEDKKPGRGKTRQWIRRRDEKGYFNNIVKELAIEDTAEYKEMMRMSHANFQRILGYIEQNNMRNIYLKVNDGGVWNKCGLAKALEEGKMNLPLPCCLLGGNEQVPYFLIGDDAFALKPYLMKSYAQQGLDAEKRVYNYRHSRGRCLSENLFGILANRLRFMHNVLLLHLDVIEILVSAALVLHNFLRESDAYCPIGLLDTESVMGEVLTGWWCQDLSFSAMGPLEIPTRGHN</sequence>
<protein>
    <recommendedName>
        <fullName evidence="4">DDE Tnp4 domain-containing protein</fullName>
    </recommendedName>
</protein>
<feature type="signal peptide" evidence="3">
    <location>
        <begin position="1"/>
        <end position="25"/>
    </location>
</feature>
<accession>A0AAU9WJ82</accession>
<organism evidence="5 6">
    <name type="scientific">Pocillopora meandrina</name>
    <dbReference type="NCBI Taxonomy" id="46732"/>
    <lineage>
        <taxon>Eukaryota</taxon>
        <taxon>Metazoa</taxon>
        <taxon>Cnidaria</taxon>
        <taxon>Anthozoa</taxon>
        <taxon>Hexacorallia</taxon>
        <taxon>Scleractinia</taxon>
        <taxon>Astrocoeniina</taxon>
        <taxon>Pocilloporidae</taxon>
        <taxon>Pocillopora</taxon>
    </lineage>
</organism>
<dbReference type="GO" id="GO:0046872">
    <property type="term" value="F:metal ion binding"/>
    <property type="evidence" value="ECO:0007669"/>
    <property type="project" value="UniProtKB-KW"/>
</dbReference>
<keyword evidence="6" id="KW-1185">Reference proteome</keyword>
<evidence type="ECO:0000313" key="5">
    <source>
        <dbReference type="EMBL" id="CAH3114280.1"/>
    </source>
</evidence>
<dbReference type="InterPro" id="IPR027806">
    <property type="entry name" value="HARBI1_dom"/>
</dbReference>
<gene>
    <name evidence="5" type="ORF">PMEA_00006149</name>
</gene>
<keyword evidence="3" id="KW-0732">Signal</keyword>